<keyword evidence="3" id="KW-1185">Reference proteome</keyword>
<dbReference type="PANTHER" id="PTHR35767:SF1">
    <property type="entry name" value="HAPLESS PROTEIN"/>
    <property type="match status" value="1"/>
</dbReference>
<evidence type="ECO:0000256" key="1">
    <source>
        <dbReference type="SAM" id="MobiDB-lite"/>
    </source>
</evidence>
<comment type="caution">
    <text evidence="2">The sequence shown here is derived from an EMBL/GenBank/DDBJ whole genome shotgun (WGS) entry which is preliminary data.</text>
</comment>
<dbReference type="Gene3D" id="3.30.160.60">
    <property type="entry name" value="Classic Zinc Finger"/>
    <property type="match status" value="1"/>
</dbReference>
<dbReference type="PANTHER" id="PTHR35767">
    <property type="entry name" value="HAPLESS PROTEIN"/>
    <property type="match status" value="1"/>
</dbReference>
<dbReference type="EMBL" id="JAMYWD010000001">
    <property type="protein sequence ID" value="KAJ4980792.1"/>
    <property type="molecule type" value="Genomic_DNA"/>
</dbReference>
<evidence type="ECO:0000313" key="3">
    <source>
        <dbReference type="Proteomes" id="UP001141806"/>
    </source>
</evidence>
<sequence length="1442" mass="157036">MLSVENPPDPDPSCSTQTSLLKTEESASDGRALQEAELLKQGLGDTDNALHKFSIRDYVFAGRSKDICANWPFPKQYLQLCLKHGIKDPLPPFETPDSVRNQCSSKIALAGSDQTVGQLELEGSFGRESAGNVDGESCRPFDPLVLGSAEEAPSEVEEQEKLTVPEDESLCQLVSGLNQGVKGNNIPSKLKLNSHAQCGSESSPTSTTRLPLSASVEFEVAGTPCTIPKPGIATESKGKKCRLIVKLGSFSSLSNTDYYDGHTLNTDTTISDSMASKLCPVCKIFSSTSNTALNAHIDQCLAVESSSKLTRNSKLTKHGVKPRKKRSMVDICASAPRCTLEELDRRNGSNWAADSSLTSATVQVCTHWKKQRLSHSHMPLPLSLPLPLPLPLEGNEEEDGAVYFDSNGTKLRILSTFKDTPVPTVEEDFKSRKHMRDGKDINNFSTVKRRRIEPRHSKYMKLKPEIQSLSQKTDSTEIYGTSGRKSRVEESLKKEESLSQLLKVCDQIKPSESGAVGRWVCSKRTGLTKKFCGQDGSHNPNCPSLVLMNPHDDNDQSGFSNYSMERNHICKLPNSSGDPISSLKSKRVRNLSYGAPVISNKKKCSNLPAGGYSRLSKGRTSSEHECIPRSLRNHAALSPSMRVESHADPVKSSEGFPKVASQPSWTSHILSAKGKNSTLKRKIVLVGAASPTTKVNEEENHFTCKESRMHRSIAKTVDHAQAFPSDLYEEYDQGHNIVGNQSRCINQMEGIHKLGSNNIVEPEKREITDEVTLDKGNAHEPEEGRLLIIASEKERSIALGNLQSVPNCGSFNLAANADSQVEHGYCSKNAPVMFDYQEPGTEETHVGEKDTVIKLSPEKIARGSTVTSSKNFSSESHELSSSSNIRSINLPSIGKHKRPIYGTEVETGPPKLFLVDDLGMDCADEIGSCSIGKNNHLGLEAGLKVTVEDSLSEVYVIRIPGPPGPTLPSPQGSEVLQESSSLTSSRVSSFQERFVLADRDSSGSPVSTTSAISNLHKEGTDLKHSELESFARPPIEGKIANFAYHSTNLVVRDTTISPSMGLLDYSADQTCCCLRKEGTFWAAAEMHEKSNFPWQCMMTPAMLPAKGKQMSSEQSFWPETLASLSICRNLGIDQRLAPILELPTSPIALKSCLAATVNFPSLNDADSAPPSSHAQPQTTSHPVLRLMGKNLMVENQDEDPSIKLREIMPAASNGDPIIANYLTLLGYSNLNAPDEDCVSMHRTVLEAPVVVSHQDSCDTSTQCYDLGLPNGFRNLCDSEAHQMTLLGVNCSNMHVEGSATSSLQPNLLHQEGELNNKPNPPFTYVDRVFSSPQPQHRCAVPATEAVASPIQEVIIIDGSPENDADLRMRNSNTTEGLRGNQPSPVGILASTASNSNLTQVSPFPCFLPRNAYMLRQPPVRPKPSFLVSCPGGDSNPVKWKGT</sequence>
<dbReference type="Proteomes" id="UP001141806">
    <property type="component" value="Unassembled WGS sequence"/>
</dbReference>
<reference evidence="2" key="1">
    <citation type="journal article" date="2023" name="Plant J.">
        <title>The genome of the king protea, Protea cynaroides.</title>
        <authorList>
            <person name="Chang J."/>
            <person name="Duong T.A."/>
            <person name="Schoeman C."/>
            <person name="Ma X."/>
            <person name="Roodt D."/>
            <person name="Barker N."/>
            <person name="Li Z."/>
            <person name="Van de Peer Y."/>
            <person name="Mizrachi E."/>
        </authorList>
    </citation>
    <scope>NUCLEOTIDE SEQUENCE</scope>
    <source>
        <tissue evidence="2">Young leaves</tissue>
    </source>
</reference>
<proteinExistence type="predicted"/>
<gene>
    <name evidence="2" type="ORF">NE237_031629</name>
</gene>
<evidence type="ECO:0000313" key="2">
    <source>
        <dbReference type="EMBL" id="KAJ4980792.1"/>
    </source>
</evidence>
<dbReference type="OrthoDB" id="1929441at2759"/>
<feature type="region of interest" description="Disordered" evidence="1">
    <location>
        <begin position="1"/>
        <end position="28"/>
    </location>
</feature>
<protein>
    <submittedName>
        <fullName evidence="2">Uncharacterized protein</fullName>
    </submittedName>
</protein>
<name>A0A9Q0L1S2_9MAGN</name>
<accession>A0A9Q0L1S2</accession>
<organism evidence="2 3">
    <name type="scientific">Protea cynaroides</name>
    <dbReference type="NCBI Taxonomy" id="273540"/>
    <lineage>
        <taxon>Eukaryota</taxon>
        <taxon>Viridiplantae</taxon>
        <taxon>Streptophyta</taxon>
        <taxon>Embryophyta</taxon>
        <taxon>Tracheophyta</taxon>
        <taxon>Spermatophyta</taxon>
        <taxon>Magnoliopsida</taxon>
        <taxon>Proteales</taxon>
        <taxon>Proteaceae</taxon>
        <taxon>Protea</taxon>
    </lineage>
</organism>